<name>A0A3M7RPC4_BRAPC</name>
<evidence type="ECO:0000313" key="1">
    <source>
        <dbReference type="EMBL" id="RNA25394.1"/>
    </source>
</evidence>
<gene>
    <name evidence="1" type="ORF">BpHYR1_019006</name>
</gene>
<proteinExistence type="predicted"/>
<dbReference type="EMBL" id="REGN01002930">
    <property type="protein sequence ID" value="RNA25394.1"/>
    <property type="molecule type" value="Genomic_DNA"/>
</dbReference>
<dbReference type="Proteomes" id="UP000276133">
    <property type="component" value="Unassembled WGS sequence"/>
</dbReference>
<organism evidence="1 2">
    <name type="scientific">Brachionus plicatilis</name>
    <name type="common">Marine rotifer</name>
    <name type="synonym">Brachionus muelleri</name>
    <dbReference type="NCBI Taxonomy" id="10195"/>
    <lineage>
        <taxon>Eukaryota</taxon>
        <taxon>Metazoa</taxon>
        <taxon>Spiralia</taxon>
        <taxon>Gnathifera</taxon>
        <taxon>Rotifera</taxon>
        <taxon>Eurotatoria</taxon>
        <taxon>Monogononta</taxon>
        <taxon>Pseudotrocha</taxon>
        <taxon>Ploima</taxon>
        <taxon>Brachionidae</taxon>
        <taxon>Brachionus</taxon>
    </lineage>
</organism>
<dbReference type="AlphaFoldDB" id="A0A3M7RPC4"/>
<sequence length="78" mass="9311">MVYKWHQTNPFRESWNEPKSNEALEENMFLPNYRRRDVYLDTPINPFRNSEMFEGSEEGAYQYTQQGGEQKSIAVQTT</sequence>
<protein>
    <submittedName>
        <fullName evidence="1">Uncharacterized protein</fullName>
    </submittedName>
</protein>
<reference evidence="1 2" key="1">
    <citation type="journal article" date="2018" name="Sci. Rep.">
        <title>Genomic signatures of local adaptation to the degree of environmental predictability in rotifers.</title>
        <authorList>
            <person name="Franch-Gras L."/>
            <person name="Hahn C."/>
            <person name="Garcia-Roger E.M."/>
            <person name="Carmona M.J."/>
            <person name="Serra M."/>
            <person name="Gomez A."/>
        </authorList>
    </citation>
    <scope>NUCLEOTIDE SEQUENCE [LARGE SCALE GENOMIC DNA]</scope>
    <source>
        <strain evidence="1">HYR1</strain>
    </source>
</reference>
<keyword evidence="2" id="KW-1185">Reference proteome</keyword>
<evidence type="ECO:0000313" key="2">
    <source>
        <dbReference type="Proteomes" id="UP000276133"/>
    </source>
</evidence>
<comment type="caution">
    <text evidence="1">The sequence shown here is derived from an EMBL/GenBank/DDBJ whole genome shotgun (WGS) entry which is preliminary data.</text>
</comment>
<accession>A0A3M7RPC4</accession>